<dbReference type="Proteomes" id="UP000036681">
    <property type="component" value="Unplaced"/>
</dbReference>
<organism evidence="1 2">
    <name type="scientific">Ascaris lumbricoides</name>
    <name type="common">Giant roundworm</name>
    <dbReference type="NCBI Taxonomy" id="6252"/>
    <lineage>
        <taxon>Eukaryota</taxon>
        <taxon>Metazoa</taxon>
        <taxon>Ecdysozoa</taxon>
        <taxon>Nematoda</taxon>
        <taxon>Chromadorea</taxon>
        <taxon>Rhabditida</taxon>
        <taxon>Spirurina</taxon>
        <taxon>Ascaridomorpha</taxon>
        <taxon>Ascaridoidea</taxon>
        <taxon>Ascarididae</taxon>
        <taxon>Ascaris</taxon>
    </lineage>
</organism>
<name>A0A0M3IAJ9_ASCLU</name>
<reference evidence="2" key="1">
    <citation type="submission" date="2017-02" db="UniProtKB">
        <authorList>
            <consortium name="WormBaseParasite"/>
        </authorList>
    </citation>
    <scope>IDENTIFICATION</scope>
</reference>
<sequence length="75" mass="8482">MEFLSSVSSLKQHGEGVEEVATTNSPIDVVIKSAKTTVDLMLQRFQWRDTESDVGMRNVEPFLSYNLQSTTMTRL</sequence>
<proteinExistence type="predicted"/>
<accession>A0A0M3IAJ9</accession>
<protein>
    <submittedName>
        <fullName evidence="2">COMM domain-containing protein</fullName>
    </submittedName>
</protein>
<dbReference type="WBParaSite" id="ALUE_0001461301-mRNA-1">
    <property type="protein sequence ID" value="ALUE_0001461301-mRNA-1"/>
    <property type="gene ID" value="ALUE_0001461301"/>
</dbReference>
<keyword evidence="1" id="KW-1185">Reference proteome</keyword>
<evidence type="ECO:0000313" key="1">
    <source>
        <dbReference type="Proteomes" id="UP000036681"/>
    </source>
</evidence>
<dbReference type="AlphaFoldDB" id="A0A0M3IAJ9"/>
<evidence type="ECO:0000313" key="2">
    <source>
        <dbReference type="WBParaSite" id="ALUE_0001461301-mRNA-1"/>
    </source>
</evidence>